<feature type="non-terminal residue" evidence="3">
    <location>
        <position position="111"/>
    </location>
</feature>
<feature type="domain" description="CCHC-type" evidence="2">
    <location>
        <begin position="93"/>
        <end position="107"/>
    </location>
</feature>
<sequence>MVAATKPKTMQKAVQISGALTDEAVRNESIKKVKKRGNMGEPSKHKNGRDNNKKTRTGNAFATTAKPVGRENTSAWPKCTTCNSYHAPKGPCRTCFNCKRPGHFAKDFRVV</sequence>
<dbReference type="EMBL" id="BKCJ011397762">
    <property type="protein sequence ID" value="GFD29768.1"/>
    <property type="molecule type" value="Genomic_DNA"/>
</dbReference>
<dbReference type="InterPro" id="IPR001878">
    <property type="entry name" value="Znf_CCHC"/>
</dbReference>
<reference evidence="3" key="1">
    <citation type="journal article" date="2019" name="Sci. Rep.">
        <title>Draft genome of Tanacetum cinerariifolium, the natural source of mosquito coil.</title>
        <authorList>
            <person name="Yamashiro T."/>
            <person name="Shiraishi A."/>
            <person name="Satake H."/>
            <person name="Nakayama K."/>
        </authorList>
    </citation>
    <scope>NUCLEOTIDE SEQUENCE</scope>
</reference>
<dbReference type="Pfam" id="PF00098">
    <property type="entry name" value="zf-CCHC"/>
    <property type="match status" value="1"/>
</dbReference>
<feature type="compositionally biased region" description="Basic and acidic residues" evidence="1">
    <location>
        <begin position="42"/>
        <end position="53"/>
    </location>
</feature>
<organism evidence="3">
    <name type="scientific">Tanacetum cinerariifolium</name>
    <name type="common">Dalmatian daisy</name>
    <name type="synonym">Chrysanthemum cinerariifolium</name>
    <dbReference type="NCBI Taxonomy" id="118510"/>
    <lineage>
        <taxon>Eukaryota</taxon>
        <taxon>Viridiplantae</taxon>
        <taxon>Streptophyta</taxon>
        <taxon>Embryophyta</taxon>
        <taxon>Tracheophyta</taxon>
        <taxon>Spermatophyta</taxon>
        <taxon>Magnoliopsida</taxon>
        <taxon>eudicotyledons</taxon>
        <taxon>Gunneridae</taxon>
        <taxon>Pentapetalae</taxon>
        <taxon>asterids</taxon>
        <taxon>campanulids</taxon>
        <taxon>Asterales</taxon>
        <taxon>Asteraceae</taxon>
        <taxon>Asteroideae</taxon>
        <taxon>Anthemideae</taxon>
        <taxon>Anthemidinae</taxon>
        <taxon>Tanacetum</taxon>
    </lineage>
</organism>
<evidence type="ECO:0000259" key="2">
    <source>
        <dbReference type="Pfam" id="PF00098"/>
    </source>
</evidence>
<evidence type="ECO:0000313" key="3">
    <source>
        <dbReference type="EMBL" id="GFD29768.1"/>
    </source>
</evidence>
<dbReference type="GO" id="GO:0003676">
    <property type="term" value="F:nucleic acid binding"/>
    <property type="evidence" value="ECO:0007669"/>
    <property type="project" value="InterPro"/>
</dbReference>
<dbReference type="GO" id="GO:0008270">
    <property type="term" value="F:zinc ion binding"/>
    <property type="evidence" value="ECO:0007669"/>
    <property type="project" value="InterPro"/>
</dbReference>
<comment type="caution">
    <text evidence="3">The sequence shown here is derived from an EMBL/GenBank/DDBJ whole genome shotgun (WGS) entry which is preliminary data.</text>
</comment>
<name>A0A699V7P9_TANCI</name>
<feature type="region of interest" description="Disordered" evidence="1">
    <location>
        <begin position="27"/>
        <end position="73"/>
    </location>
</feature>
<dbReference type="AlphaFoldDB" id="A0A699V7P9"/>
<proteinExistence type="predicted"/>
<gene>
    <name evidence="3" type="ORF">Tci_901737</name>
</gene>
<accession>A0A699V7P9</accession>
<evidence type="ECO:0000256" key="1">
    <source>
        <dbReference type="SAM" id="MobiDB-lite"/>
    </source>
</evidence>
<protein>
    <recommendedName>
        <fullName evidence="2">CCHC-type domain-containing protein</fullName>
    </recommendedName>
</protein>